<proteinExistence type="predicted"/>
<organism evidence="6 7">
    <name type="scientific">Fonsecaea multimorphosa CBS 102226</name>
    <dbReference type="NCBI Taxonomy" id="1442371"/>
    <lineage>
        <taxon>Eukaryota</taxon>
        <taxon>Fungi</taxon>
        <taxon>Dikarya</taxon>
        <taxon>Ascomycota</taxon>
        <taxon>Pezizomycotina</taxon>
        <taxon>Eurotiomycetes</taxon>
        <taxon>Chaetothyriomycetidae</taxon>
        <taxon>Chaetothyriales</taxon>
        <taxon>Herpotrichiellaceae</taxon>
        <taxon>Fonsecaea</taxon>
    </lineage>
</organism>
<dbReference type="GO" id="GO:0005634">
    <property type="term" value="C:nucleus"/>
    <property type="evidence" value="ECO:0007669"/>
    <property type="project" value="TreeGrafter"/>
</dbReference>
<dbReference type="RefSeq" id="XP_016635113.1">
    <property type="nucleotide sequence ID" value="XM_016774167.1"/>
</dbReference>
<sequence>MASTPAAVARGGKSGTAVAILPQTRKELAFWNPRHRHLELPAGDRHEHGPAPILNPPGCAPVPQRSRVVKNGRGRYVYIGNSASLSFLSSIRRIVASAIGSYKFTQDVHLSAYSHQHQMIETVSMFKCSNGTNHPPDVDVQVAAELTTHFSLATTGILDLFEHHILQAQVRRFAHSPDRACWPHHAVLYLVLALGAQARAHGQGDDYLADSYFHFGLHQAMGELVDEPSIVTVQAFCLDTWYALAACRRTVATMYLGIATQADYTIGLHRPEANVVFGAERITSREKAWTGLRFCDVYVAALLGRPLATSNGHSNGTANSSSQKREERLGELRDSASPPLSDLCDTMYLRAHSIRGLHELLRHSSTSRIHCGTAAGMQPEAVQHA</sequence>
<dbReference type="CDD" id="cd12148">
    <property type="entry name" value="fungal_TF_MHR"/>
    <property type="match status" value="1"/>
</dbReference>
<dbReference type="EMBL" id="KN848066">
    <property type="protein sequence ID" value="KIY00991.1"/>
    <property type="molecule type" value="Genomic_DNA"/>
</dbReference>
<feature type="domain" description="Xylanolytic transcriptional activator regulatory" evidence="5">
    <location>
        <begin position="183"/>
        <end position="307"/>
    </location>
</feature>
<name>A0A0D2HGH7_9EURO</name>
<dbReference type="AlphaFoldDB" id="A0A0D2HGH7"/>
<evidence type="ECO:0000259" key="5">
    <source>
        <dbReference type="Pfam" id="PF04082"/>
    </source>
</evidence>
<dbReference type="PANTHER" id="PTHR47424">
    <property type="entry name" value="REGULATORY PROTEIN GAL4"/>
    <property type="match status" value="1"/>
</dbReference>
<gene>
    <name evidence="6" type="ORF">Z520_03657</name>
</gene>
<dbReference type="GeneID" id="27709403"/>
<dbReference type="PANTHER" id="PTHR47424:SF9">
    <property type="entry name" value="TAH-2"/>
    <property type="match status" value="1"/>
</dbReference>
<protein>
    <recommendedName>
        <fullName evidence="5">Xylanolytic transcriptional activator regulatory domain-containing protein</fullName>
    </recommendedName>
</protein>
<dbReference type="InterPro" id="IPR007219">
    <property type="entry name" value="XnlR_reg_dom"/>
</dbReference>
<evidence type="ECO:0000313" key="7">
    <source>
        <dbReference type="Proteomes" id="UP000053411"/>
    </source>
</evidence>
<keyword evidence="1" id="KW-0805">Transcription regulation</keyword>
<dbReference type="GO" id="GO:0000978">
    <property type="term" value="F:RNA polymerase II cis-regulatory region sequence-specific DNA binding"/>
    <property type="evidence" value="ECO:0007669"/>
    <property type="project" value="TreeGrafter"/>
</dbReference>
<evidence type="ECO:0000256" key="1">
    <source>
        <dbReference type="ARBA" id="ARBA00023015"/>
    </source>
</evidence>
<dbReference type="InterPro" id="IPR051127">
    <property type="entry name" value="Fungal_SecMet_Regulators"/>
</dbReference>
<dbReference type="Pfam" id="PF04082">
    <property type="entry name" value="Fungal_trans"/>
    <property type="match status" value="1"/>
</dbReference>
<evidence type="ECO:0000256" key="3">
    <source>
        <dbReference type="ARBA" id="ARBA00023242"/>
    </source>
</evidence>
<feature type="compositionally biased region" description="Basic and acidic residues" evidence="4">
    <location>
        <begin position="323"/>
        <end position="334"/>
    </location>
</feature>
<accession>A0A0D2HGH7</accession>
<reference evidence="6 7" key="1">
    <citation type="submission" date="2015-01" db="EMBL/GenBank/DDBJ databases">
        <title>The Genome Sequence of Fonsecaea multimorphosa CBS 102226.</title>
        <authorList>
            <consortium name="The Broad Institute Genomics Platform"/>
            <person name="Cuomo C."/>
            <person name="de Hoog S."/>
            <person name="Gorbushina A."/>
            <person name="Stielow B."/>
            <person name="Teixiera M."/>
            <person name="Abouelleil A."/>
            <person name="Chapman S.B."/>
            <person name="Priest M."/>
            <person name="Young S.K."/>
            <person name="Wortman J."/>
            <person name="Nusbaum C."/>
            <person name="Birren B."/>
        </authorList>
    </citation>
    <scope>NUCLEOTIDE SEQUENCE [LARGE SCALE GENOMIC DNA]</scope>
    <source>
        <strain evidence="6 7">CBS 102226</strain>
    </source>
</reference>
<evidence type="ECO:0000313" key="6">
    <source>
        <dbReference type="EMBL" id="KIY00991.1"/>
    </source>
</evidence>
<keyword evidence="3" id="KW-0539">Nucleus</keyword>
<dbReference type="GO" id="GO:0006351">
    <property type="term" value="P:DNA-templated transcription"/>
    <property type="evidence" value="ECO:0007669"/>
    <property type="project" value="InterPro"/>
</dbReference>
<dbReference type="STRING" id="1442371.A0A0D2HGH7"/>
<dbReference type="OrthoDB" id="47007at2759"/>
<feature type="compositionally biased region" description="Polar residues" evidence="4">
    <location>
        <begin position="311"/>
        <end position="322"/>
    </location>
</feature>
<dbReference type="GO" id="GO:0000981">
    <property type="term" value="F:DNA-binding transcription factor activity, RNA polymerase II-specific"/>
    <property type="evidence" value="ECO:0007669"/>
    <property type="project" value="TreeGrafter"/>
</dbReference>
<dbReference type="GO" id="GO:0000435">
    <property type="term" value="P:positive regulation of transcription from RNA polymerase II promoter by galactose"/>
    <property type="evidence" value="ECO:0007669"/>
    <property type="project" value="TreeGrafter"/>
</dbReference>
<dbReference type="VEuPathDB" id="FungiDB:Z520_03657"/>
<dbReference type="GO" id="GO:0008270">
    <property type="term" value="F:zinc ion binding"/>
    <property type="evidence" value="ECO:0007669"/>
    <property type="project" value="InterPro"/>
</dbReference>
<keyword evidence="2" id="KW-0804">Transcription</keyword>
<keyword evidence="7" id="KW-1185">Reference proteome</keyword>
<dbReference type="Proteomes" id="UP000053411">
    <property type="component" value="Unassembled WGS sequence"/>
</dbReference>
<feature type="region of interest" description="Disordered" evidence="4">
    <location>
        <begin position="311"/>
        <end position="338"/>
    </location>
</feature>
<evidence type="ECO:0000256" key="4">
    <source>
        <dbReference type="SAM" id="MobiDB-lite"/>
    </source>
</evidence>
<evidence type="ECO:0000256" key="2">
    <source>
        <dbReference type="ARBA" id="ARBA00023163"/>
    </source>
</evidence>